<dbReference type="EMBL" id="JBBXMP010000100">
    <property type="protein sequence ID" value="KAL0062631.1"/>
    <property type="molecule type" value="Genomic_DNA"/>
</dbReference>
<organism evidence="2 3">
    <name type="scientific">Marasmius tenuissimus</name>
    <dbReference type="NCBI Taxonomy" id="585030"/>
    <lineage>
        <taxon>Eukaryota</taxon>
        <taxon>Fungi</taxon>
        <taxon>Dikarya</taxon>
        <taxon>Basidiomycota</taxon>
        <taxon>Agaricomycotina</taxon>
        <taxon>Agaricomycetes</taxon>
        <taxon>Agaricomycetidae</taxon>
        <taxon>Agaricales</taxon>
        <taxon>Marasmiineae</taxon>
        <taxon>Marasmiaceae</taxon>
        <taxon>Marasmius</taxon>
    </lineage>
</organism>
<feature type="region of interest" description="Disordered" evidence="1">
    <location>
        <begin position="368"/>
        <end position="420"/>
    </location>
</feature>
<dbReference type="Pfam" id="PF01803">
    <property type="entry name" value="LIM_bind"/>
    <property type="match status" value="3"/>
</dbReference>
<feature type="region of interest" description="Disordered" evidence="1">
    <location>
        <begin position="314"/>
        <end position="337"/>
    </location>
</feature>
<evidence type="ECO:0000313" key="2">
    <source>
        <dbReference type="EMBL" id="KAL0062631.1"/>
    </source>
</evidence>
<dbReference type="Proteomes" id="UP001437256">
    <property type="component" value="Unassembled WGS sequence"/>
</dbReference>
<evidence type="ECO:0000256" key="1">
    <source>
        <dbReference type="SAM" id="MobiDB-lite"/>
    </source>
</evidence>
<reference evidence="2 3" key="1">
    <citation type="submission" date="2024-05" db="EMBL/GenBank/DDBJ databases">
        <title>A draft genome resource for the thread blight pathogen Marasmius tenuissimus strain MS-2.</title>
        <authorList>
            <person name="Yulfo-Soto G.E."/>
            <person name="Baruah I.K."/>
            <person name="Amoako-Attah I."/>
            <person name="Bukari Y."/>
            <person name="Meinhardt L.W."/>
            <person name="Bailey B.A."/>
            <person name="Cohen S.P."/>
        </authorList>
    </citation>
    <scope>NUCLEOTIDE SEQUENCE [LARGE SCALE GENOMIC DNA]</scope>
    <source>
        <strain evidence="2 3">MS-2</strain>
    </source>
</reference>
<sequence>MQEQQHPPYVGSSKASHVQPLGHGQALSRLLQFSGGLATEDQTKLKSSWWGDLVEEFFTPDAVMKHTLWKENESMDENLKVYGASSKLFLDKPTLMIATECMFVHKRVEIGVPVLPRFFLGTTQSGVKTMKLTLDDARERLYDDAHAIVECNNATWTYNFDNGYSVCLKGPMSVHVIIVAGLPTTTTNGYYLGRNRHLKFDRFEFEAQGHEKLITLEKAARIGSWNANGAEGSVLDVPVNAFGIPQAAMRCLELSDSCEDMAALIAFSSEHELGPMDALKALGSRLRDTMSHFKPSQMMSGFMNLGQGANSYTTASAPLGSETTNASSSTAATSLPVTPYSPTPILATNPSSVSPPSMLLLENAPVDAQSPHEQYASTPQSSGSPTGDALTASLTPDGSLEEPFPNPHVGPSATPHSHSVGHGQGLLRIFEFSGVLATEGRIEKHQLAWWNDIVREYFTPKAIMKLTLWKDNKRLEAKIFGTPCKNLSRFCHELDDSPLPYGDLSSSALFFPPEMGVPVLPRYFLTMTQSGVKSMSLTLDGAREQMFEYGHSVVECAKAVWTYHFDDGYTVLLRGPMTVHVIITTPLSTSSAGGHHPHHSLRLGGKSRYHLKFENFEFEAKSHETFVALQS</sequence>
<protein>
    <submittedName>
        <fullName evidence="2">Uncharacterized protein</fullName>
    </submittedName>
</protein>
<keyword evidence="3" id="KW-1185">Reference proteome</keyword>
<proteinExistence type="predicted"/>
<evidence type="ECO:0000313" key="3">
    <source>
        <dbReference type="Proteomes" id="UP001437256"/>
    </source>
</evidence>
<comment type="caution">
    <text evidence="2">The sequence shown here is derived from an EMBL/GenBank/DDBJ whole genome shotgun (WGS) entry which is preliminary data.</text>
</comment>
<dbReference type="InterPro" id="IPR029005">
    <property type="entry name" value="LIM-bd/SEUSS"/>
</dbReference>
<feature type="compositionally biased region" description="Low complexity" evidence="1">
    <location>
        <begin position="323"/>
        <end position="334"/>
    </location>
</feature>
<name>A0ABR2ZLR6_9AGAR</name>
<accession>A0ABR2ZLR6</accession>
<feature type="compositionally biased region" description="Polar residues" evidence="1">
    <location>
        <begin position="371"/>
        <end position="385"/>
    </location>
</feature>
<dbReference type="PANTHER" id="PTHR10378">
    <property type="entry name" value="LIM DOMAIN-BINDING PROTEIN"/>
    <property type="match status" value="1"/>
</dbReference>
<gene>
    <name evidence="2" type="ORF">AAF712_010468</name>
</gene>